<evidence type="ECO:0000313" key="2">
    <source>
        <dbReference type="EMBL" id="DAE09669.1"/>
    </source>
</evidence>
<reference evidence="2" key="1">
    <citation type="journal article" date="2021" name="Proc. Natl. Acad. Sci. U.S.A.">
        <title>A Catalog of Tens of Thousands of Viruses from Human Metagenomes Reveals Hidden Associations with Chronic Diseases.</title>
        <authorList>
            <person name="Tisza M.J."/>
            <person name="Buck C.B."/>
        </authorList>
    </citation>
    <scope>NUCLEOTIDE SEQUENCE</scope>
    <source>
        <strain evidence="2">CtjhW4</strain>
    </source>
</reference>
<keyword evidence="1" id="KW-0812">Transmembrane</keyword>
<keyword evidence="1" id="KW-0472">Membrane</keyword>
<accession>A0A8S5PT23</accession>
<evidence type="ECO:0000256" key="1">
    <source>
        <dbReference type="SAM" id="Phobius"/>
    </source>
</evidence>
<organism evidence="2">
    <name type="scientific">Myoviridae sp. ctjhW4</name>
    <dbReference type="NCBI Taxonomy" id="2825162"/>
    <lineage>
        <taxon>Viruses</taxon>
        <taxon>Duplodnaviria</taxon>
        <taxon>Heunggongvirae</taxon>
        <taxon>Uroviricota</taxon>
        <taxon>Caudoviricetes</taxon>
    </lineage>
</organism>
<proteinExistence type="predicted"/>
<dbReference type="EMBL" id="BK015491">
    <property type="protein sequence ID" value="DAE09669.1"/>
    <property type="molecule type" value="Genomic_DNA"/>
</dbReference>
<sequence length="37" mass="4491">MHQQIQKINYLLEVVFLVQVMVRVQLIQVIYILLINH</sequence>
<name>A0A8S5PT23_9CAUD</name>
<protein>
    <submittedName>
        <fullName evidence="2">Uncharacterized protein</fullName>
    </submittedName>
</protein>
<keyword evidence="1" id="KW-1133">Transmembrane helix</keyword>
<feature type="transmembrane region" description="Helical" evidence="1">
    <location>
        <begin position="12"/>
        <end position="34"/>
    </location>
</feature>